<feature type="coiled-coil region" evidence="2">
    <location>
        <begin position="362"/>
        <end position="389"/>
    </location>
</feature>
<dbReference type="AlphaFoldDB" id="A0A8J3GBK9"/>
<dbReference type="Proteomes" id="UP000598271">
    <property type="component" value="Unassembled WGS sequence"/>
</dbReference>
<dbReference type="PROSITE" id="PS51192">
    <property type="entry name" value="HELICASE_ATP_BIND_1"/>
    <property type="match status" value="1"/>
</dbReference>
<dbReference type="Pfam" id="PF00176">
    <property type="entry name" value="SNF2-rel_dom"/>
    <property type="match status" value="1"/>
</dbReference>
<evidence type="ECO:0000259" key="3">
    <source>
        <dbReference type="PROSITE" id="PS51192"/>
    </source>
</evidence>
<gene>
    <name evidence="5" type="ORF">GCM10007390_35260</name>
</gene>
<sequence length="977" mass="113966">MKVSTTEPYQIIYSLLRHEYLGYLFESFVIQLNENKELTFLYQNISSKNVQEFAAGLDETDFELVKLIDEMQQEVILQKFDVRKRKPVDFFLKIYDPQKGDKGLQGAIAGYFEMIKAKILPQLAQKRLFIMGNDGNPTWQPITWMPAPTRVRFHFVRNEENTHYFPTMRYEGEKLHFRYAGGMVLCDEPAFLLVNGGLYHFEEGVDGKKIRPFLDKKFIAIPREMEDVYYRRFVAPLIAGYDVVSKGLEIRQESFPARPVLNISENFKKNGNAGTAKNSLVADPVTDSDVILSLSFQYGQHAFAFDSLAHDAHVNLERIGNDYVFHKVRRSLAFEKQRVDDLREWGLDLRNHRVTWPKAQAFDWLNENVARLKQKNISLQQNVENEKRYFLGYSSLDLSIEEGRDWFDIRAKVKFGDFEIPFVQLRRHILQRKREFTLPNGEIAVIPESWFTRYSELFNLVDANTKDEQIRLKKYHMMLVQELERDSLATTVLSRKLENLRDFQEIETYDPPKNFRGELRRYQKAGYDWLRFLNQYRFGGCLADDMGLGKTIQTLALLQSEKEAGTDRPSLLVMPTSLLYNWRLEAERFTPGLRAFLYTGTYREKNTDIFNEYDLILTSYGIVRMDVDLLKNFRFNYLILDESQAIKNPTSGVSKAVMKLQAAHRLILTGTPLENSTMDLWTQLTFINPGLLGTQSFFKKEYLIPIEKKNDADKRQRLYDHIKPFILRRHKSQVATDLPEKVESVQYCDMSEDQEKKYEEAKSYYRNLILEQIDNEGFSRSQMAVLQGLSKLRQLANHPRLVDEGYDSDSGKFDDVIHKLETAISENHKILVFSQFVKHLTLLRHHLDRKKIRYAYLDGSTKDRQREVETFQNDPTLKLFLISLKAGGVGLNLTAADYVFILDPWWNPAVEAQAIDRAHRIGQEQTVFTYKFITKNTVEEKILALQQSKRQLADELISNEEGFFKSLSREDVLGLLG</sequence>
<dbReference type="PANTHER" id="PTHR10799">
    <property type="entry name" value="SNF2/RAD54 HELICASE FAMILY"/>
    <property type="match status" value="1"/>
</dbReference>
<dbReference type="InterPro" id="IPR049730">
    <property type="entry name" value="SNF2/RAD54-like_C"/>
</dbReference>
<dbReference type="CDD" id="cd18793">
    <property type="entry name" value="SF2_C_SNF"/>
    <property type="match status" value="1"/>
</dbReference>
<dbReference type="InterPro" id="IPR014001">
    <property type="entry name" value="Helicase_ATP-bd"/>
</dbReference>
<evidence type="ECO:0000259" key="4">
    <source>
        <dbReference type="PROSITE" id="PS51194"/>
    </source>
</evidence>
<dbReference type="InterPro" id="IPR000330">
    <property type="entry name" value="SNF2_N"/>
</dbReference>
<dbReference type="GO" id="GO:0016787">
    <property type="term" value="F:hydrolase activity"/>
    <property type="evidence" value="ECO:0007669"/>
    <property type="project" value="UniProtKB-KW"/>
</dbReference>
<dbReference type="InterPro" id="IPR001650">
    <property type="entry name" value="Helicase_C-like"/>
</dbReference>
<keyword evidence="6" id="KW-1185">Reference proteome</keyword>
<dbReference type="GO" id="GO:0005524">
    <property type="term" value="F:ATP binding"/>
    <property type="evidence" value="ECO:0007669"/>
    <property type="project" value="InterPro"/>
</dbReference>
<comment type="caution">
    <text evidence="5">The sequence shown here is derived from an EMBL/GenBank/DDBJ whole genome shotgun (WGS) entry which is preliminary data.</text>
</comment>
<keyword evidence="1" id="KW-0378">Hydrolase</keyword>
<proteinExistence type="predicted"/>
<feature type="domain" description="Helicase ATP-binding" evidence="3">
    <location>
        <begin position="531"/>
        <end position="690"/>
    </location>
</feature>
<dbReference type="Gene3D" id="3.40.50.10810">
    <property type="entry name" value="Tandem AAA-ATPase domain"/>
    <property type="match status" value="1"/>
</dbReference>
<keyword evidence="2" id="KW-0175">Coiled coil</keyword>
<organism evidence="5 6">
    <name type="scientific">Persicitalea jodogahamensis</name>
    <dbReference type="NCBI Taxonomy" id="402147"/>
    <lineage>
        <taxon>Bacteria</taxon>
        <taxon>Pseudomonadati</taxon>
        <taxon>Bacteroidota</taxon>
        <taxon>Cytophagia</taxon>
        <taxon>Cytophagales</taxon>
        <taxon>Spirosomataceae</taxon>
        <taxon>Persicitalea</taxon>
    </lineage>
</organism>
<dbReference type="Pfam" id="PF00271">
    <property type="entry name" value="Helicase_C"/>
    <property type="match status" value="1"/>
</dbReference>
<dbReference type="SMART" id="SM00490">
    <property type="entry name" value="HELICc"/>
    <property type="match status" value="1"/>
</dbReference>
<reference evidence="5 6" key="1">
    <citation type="journal article" date="2014" name="Int. J. Syst. Evol. Microbiol.">
        <title>Complete genome sequence of Corynebacterium casei LMG S-19264T (=DSM 44701T), isolated from a smear-ripened cheese.</title>
        <authorList>
            <consortium name="US DOE Joint Genome Institute (JGI-PGF)"/>
            <person name="Walter F."/>
            <person name="Albersmeier A."/>
            <person name="Kalinowski J."/>
            <person name="Ruckert C."/>
        </authorList>
    </citation>
    <scope>NUCLEOTIDE SEQUENCE [LARGE SCALE GENOMIC DNA]</scope>
    <source>
        <strain evidence="5 6">KCTC 12866</strain>
    </source>
</reference>
<evidence type="ECO:0000313" key="5">
    <source>
        <dbReference type="EMBL" id="GHB78013.1"/>
    </source>
</evidence>
<dbReference type="InterPro" id="IPR038718">
    <property type="entry name" value="SNF2-like_sf"/>
</dbReference>
<feature type="domain" description="Helicase C-terminal" evidence="4">
    <location>
        <begin position="812"/>
        <end position="964"/>
    </location>
</feature>
<protein>
    <submittedName>
        <fullName evidence="5">Uncharacterized protein</fullName>
    </submittedName>
</protein>
<dbReference type="RefSeq" id="WP_189565829.1">
    <property type="nucleotide sequence ID" value="NZ_BMXF01000003.1"/>
</dbReference>
<evidence type="ECO:0000256" key="2">
    <source>
        <dbReference type="SAM" id="Coils"/>
    </source>
</evidence>
<evidence type="ECO:0000313" key="6">
    <source>
        <dbReference type="Proteomes" id="UP000598271"/>
    </source>
</evidence>
<dbReference type="SMART" id="SM00487">
    <property type="entry name" value="DEXDc"/>
    <property type="match status" value="1"/>
</dbReference>
<dbReference type="CDD" id="cd18012">
    <property type="entry name" value="DEXQc_arch_SWI2_SNF2"/>
    <property type="match status" value="1"/>
</dbReference>
<accession>A0A8J3GBK9</accession>
<dbReference type="Gene3D" id="3.40.50.300">
    <property type="entry name" value="P-loop containing nucleotide triphosphate hydrolases"/>
    <property type="match status" value="1"/>
</dbReference>
<dbReference type="PROSITE" id="PS51194">
    <property type="entry name" value="HELICASE_CTER"/>
    <property type="match status" value="1"/>
</dbReference>
<dbReference type="SUPFAM" id="SSF52540">
    <property type="entry name" value="P-loop containing nucleoside triphosphate hydrolases"/>
    <property type="match status" value="2"/>
</dbReference>
<evidence type="ECO:0000256" key="1">
    <source>
        <dbReference type="ARBA" id="ARBA00022801"/>
    </source>
</evidence>
<dbReference type="EMBL" id="BMXF01000003">
    <property type="protein sequence ID" value="GHB78013.1"/>
    <property type="molecule type" value="Genomic_DNA"/>
</dbReference>
<dbReference type="InterPro" id="IPR027417">
    <property type="entry name" value="P-loop_NTPase"/>
</dbReference>
<name>A0A8J3GBK9_9BACT</name>